<dbReference type="PANTHER" id="PTHR34610:SF3">
    <property type="entry name" value="SSL7007 PROTEIN"/>
    <property type="match status" value="1"/>
</dbReference>
<dbReference type="AlphaFoldDB" id="A0A7W9SDZ2"/>
<evidence type="ECO:0000313" key="3">
    <source>
        <dbReference type="Proteomes" id="UP000522163"/>
    </source>
</evidence>
<dbReference type="InterPro" id="IPR002716">
    <property type="entry name" value="PIN_dom"/>
</dbReference>
<dbReference type="GeneID" id="85013951"/>
<dbReference type="PANTHER" id="PTHR34610">
    <property type="entry name" value="SSL7007 PROTEIN"/>
    <property type="match status" value="1"/>
</dbReference>
<protein>
    <submittedName>
        <fullName evidence="2">Putative PIN family toxin of toxin-antitoxin system</fullName>
    </submittedName>
</protein>
<organism evidence="2 3">
    <name type="scientific">Oribacterium sinus</name>
    <dbReference type="NCBI Taxonomy" id="237576"/>
    <lineage>
        <taxon>Bacteria</taxon>
        <taxon>Bacillati</taxon>
        <taxon>Bacillota</taxon>
        <taxon>Clostridia</taxon>
        <taxon>Lachnospirales</taxon>
        <taxon>Lachnospiraceae</taxon>
        <taxon>Oribacterium</taxon>
    </lineage>
</organism>
<name>A0A7W9SDZ2_9FIRM</name>
<dbReference type="SUPFAM" id="SSF88723">
    <property type="entry name" value="PIN domain-like"/>
    <property type="match status" value="1"/>
</dbReference>
<comment type="caution">
    <text evidence="2">The sequence shown here is derived from an EMBL/GenBank/DDBJ whole genome shotgun (WGS) entry which is preliminary data.</text>
</comment>
<dbReference type="InterPro" id="IPR029060">
    <property type="entry name" value="PIN-like_dom_sf"/>
</dbReference>
<dbReference type="Pfam" id="PF13470">
    <property type="entry name" value="PIN_3"/>
    <property type="match status" value="1"/>
</dbReference>
<dbReference type="RefSeq" id="WP_183682267.1">
    <property type="nucleotide sequence ID" value="NZ_JACHHH010000002.1"/>
</dbReference>
<reference evidence="2 3" key="1">
    <citation type="submission" date="2020-08" db="EMBL/GenBank/DDBJ databases">
        <title>Genomic Encyclopedia of Type Strains, Phase IV (KMG-IV): sequencing the most valuable type-strain genomes for metagenomic binning, comparative biology and taxonomic classification.</title>
        <authorList>
            <person name="Goeker M."/>
        </authorList>
    </citation>
    <scope>NUCLEOTIDE SEQUENCE [LARGE SCALE GENOMIC DNA]</scope>
    <source>
        <strain evidence="2 3">DSM 17245</strain>
    </source>
</reference>
<accession>A0A7W9SDZ2</accession>
<sequence>MKLYAVIDTNVLVSALLRWDSVPGAVLEQALVGSIVPLLSDEIMTEYEEVLRRKKFPFKEEDIQAVTDGIRMRGVFLVPEKREENLPDPKDVIFYAVTMEARKDSDAYLVTGNIKHFPLKPYVVTPREMLTILENGEKLLPEEANSDE</sequence>
<dbReference type="Proteomes" id="UP000522163">
    <property type="component" value="Unassembled WGS sequence"/>
</dbReference>
<evidence type="ECO:0000313" key="2">
    <source>
        <dbReference type="EMBL" id="MBB6040423.1"/>
    </source>
</evidence>
<dbReference type="EMBL" id="JACHHH010000002">
    <property type="protein sequence ID" value="MBB6040423.1"/>
    <property type="molecule type" value="Genomic_DNA"/>
</dbReference>
<dbReference type="NCBIfam" id="TIGR00305">
    <property type="entry name" value="putative toxin-antitoxin system toxin component, PIN family"/>
    <property type="match status" value="1"/>
</dbReference>
<dbReference type="InterPro" id="IPR002850">
    <property type="entry name" value="PIN_toxin-like"/>
</dbReference>
<feature type="domain" description="PIN" evidence="1">
    <location>
        <begin position="5"/>
        <end position="115"/>
    </location>
</feature>
<gene>
    <name evidence="2" type="ORF">HNQ46_000386</name>
</gene>
<proteinExistence type="predicted"/>
<evidence type="ECO:0000259" key="1">
    <source>
        <dbReference type="Pfam" id="PF13470"/>
    </source>
</evidence>